<dbReference type="InterPro" id="IPR013751">
    <property type="entry name" value="ACP_syn_III_N"/>
</dbReference>
<feature type="active site" evidence="9">
    <location>
        <position position="258"/>
    </location>
</feature>
<dbReference type="GO" id="GO:0005737">
    <property type="term" value="C:cytoplasm"/>
    <property type="evidence" value="ECO:0007669"/>
    <property type="project" value="UniProtKB-SubCell"/>
</dbReference>
<dbReference type="PANTHER" id="PTHR34069:SF2">
    <property type="entry name" value="BETA-KETOACYL-[ACYL-CARRIER-PROTEIN] SYNTHASE III"/>
    <property type="match status" value="1"/>
</dbReference>
<organism evidence="12 13">
    <name type="scientific">Streptomyces armeniacus</name>
    <dbReference type="NCBI Taxonomy" id="83291"/>
    <lineage>
        <taxon>Bacteria</taxon>
        <taxon>Bacillati</taxon>
        <taxon>Actinomycetota</taxon>
        <taxon>Actinomycetes</taxon>
        <taxon>Kitasatosporales</taxon>
        <taxon>Streptomycetaceae</taxon>
        <taxon>Streptomyces</taxon>
    </lineage>
</organism>
<evidence type="ECO:0000256" key="7">
    <source>
        <dbReference type="ARBA" id="ARBA00023160"/>
    </source>
</evidence>
<evidence type="ECO:0000256" key="6">
    <source>
        <dbReference type="ARBA" id="ARBA00023098"/>
    </source>
</evidence>
<evidence type="ECO:0000313" key="13">
    <source>
        <dbReference type="Proteomes" id="UP000254425"/>
    </source>
</evidence>
<feature type="domain" description="Beta-ketoacyl-[acyl-carrier-protein] synthase III C-terminal" evidence="10">
    <location>
        <begin position="242"/>
        <end position="331"/>
    </location>
</feature>
<dbReference type="AlphaFoldDB" id="A0A345XRN7"/>
<gene>
    <name evidence="9" type="primary">fabH</name>
    <name evidence="12" type="ORF">DVA86_18245</name>
</gene>
<keyword evidence="4 9" id="KW-0808">Transferase</keyword>
<keyword evidence="3 9" id="KW-0444">Lipid biosynthesis</keyword>
<evidence type="ECO:0000259" key="10">
    <source>
        <dbReference type="Pfam" id="PF08541"/>
    </source>
</evidence>
<comment type="subunit">
    <text evidence="9">Homodimer.</text>
</comment>
<name>A0A345XRN7_9ACTN</name>
<dbReference type="GO" id="GO:0044550">
    <property type="term" value="P:secondary metabolite biosynthetic process"/>
    <property type="evidence" value="ECO:0007669"/>
    <property type="project" value="TreeGrafter"/>
</dbReference>
<keyword evidence="5 9" id="KW-0276">Fatty acid metabolism</keyword>
<protein>
    <recommendedName>
        <fullName evidence="9">Beta-ketoacyl-[acyl-carrier-protein] synthase III</fullName>
        <shortName evidence="9">Beta-ketoacyl-ACP synthase III</shortName>
        <shortName evidence="9">KAS III</shortName>
        <ecNumber evidence="9">2.3.1.180</ecNumber>
    </recommendedName>
    <alternativeName>
        <fullName evidence="9">3-oxoacyl-[acyl-carrier-protein] synthase 3</fullName>
    </alternativeName>
    <alternativeName>
        <fullName evidence="9">3-oxoacyl-[acyl-carrier-protein] synthase III</fullName>
    </alternativeName>
</protein>
<dbReference type="EMBL" id="CP031320">
    <property type="protein sequence ID" value="AXK34303.1"/>
    <property type="molecule type" value="Genomic_DNA"/>
</dbReference>
<dbReference type="EC" id="2.3.1.180" evidence="9"/>
<evidence type="ECO:0000256" key="3">
    <source>
        <dbReference type="ARBA" id="ARBA00022516"/>
    </source>
</evidence>
<dbReference type="GO" id="GO:0033818">
    <property type="term" value="F:beta-ketoacyl-acyl-carrier-protein synthase III activity"/>
    <property type="evidence" value="ECO:0007669"/>
    <property type="project" value="UniProtKB-UniRule"/>
</dbReference>
<dbReference type="Pfam" id="PF08545">
    <property type="entry name" value="ACP_syn_III"/>
    <property type="match status" value="1"/>
</dbReference>
<dbReference type="PANTHER" id="PTHR34069">
    <property type="entry name" value="3-OXOACYL-[ACYL-CARRIER-PROTEIN] SYNTHASE 3"/>
    <property type="match status" value="1"/>
</dbReference>
<dbReference type="SUPFAM" id="SSF53901">
    <property type="entry name" value="Thiolase-like"/>
    <property type="match status" value="1"/>
</dbReference>
<dbReference type="NCBIfam" id="NF006829">
    <property type="entry name" value="PRK09352.1"/>
    <property type="match status" value="1"/>
</dbReference>
<keyword evidence="6 9" id="KW-0443">Lipid metabolism</keyword>
<evidence type="ECO:0000256" key="1">
    <source>
        <dbReference type="ARBA" id="ARBA00008642"/>
    </source>
</evidence>
<dbReference type="UniPathway" id="UPA00094"/>
<feature type="active site" evidence="9">
    <location>
        <position position="123"/>
    </location>
</feature>
<evidence type="ECO:0000256" key="4">
    <source>
        <dbReference type="ARBA" id="ARBA00022679"/>
    </source>
</evidence>
<evidence type="ECO:0000256" key="2">
    <source>
        <dbReference type="ARBA" id="ARBA00022490"/>
    </source>
</evidence>
<evidence type="ECO:0000259" key="11">
    <source>
        <dbReference type="Pfam" id="PF08545"/>
    </source>
</evidence>
<dbReference type="Proteomes" id="UP000254425">
    <property type="component" value="Chromosome"/>
</dbReference>
<keyword evidence="9" id="KW-0511">Multifunctional enzyme</keyword>
<feature type="domain" description="Beta-ketoacyl-[acyl-carrier-protein] synthase III N-terminal" evidence="11">
    <location>
        <begin position="117"/>
        <end position="194"/>
    </location>
</feature>
<dbReference type="GO" id="GO:0006633">
    <property type="term" value="P:fatty acid biosynthetic process"/>
    <property type="evidence" value="ECO:0007669"/>
    <property type="project" value="UniProtKB-UniRule"/>
</dbReference>
<comment type="subcellular location">
    <subcellularLocation>
        <location evidence="9">Cytoplasm</location>
    </subcellularLocation>
</comment>
<reference evidence="12 13" key="1">
    <citation type="submission" date="2018-07" db="EMBL/GenBank/DDBJ databases">
        <title>Draft genome of the type strain Streptomyces armeniacus ATCC 15676.</title>
        <authorList>
            <person name="Labana P."/>
            <person name="Gosse J.T."/>
            <person name="Boddy C.N."/>
        </authorList>
    </citation>
    <scope>NUCLEOTIDE SEQUENCE [LARGE SCALE GENOMIC DNA]</scope>
    <source>
        <strain evidence="12 13">ATCC 15676</strain>
    </source>
</reference>
<sequence length="333" mass="34358">MSARWGAARGTAGARILGIGAYRPARLVDNHALSARIDSSDEWIRKRSGIESRRFAGPDETVVSMAGEAAVKALAQAGVTPDRVDAVLVASMSHLEQVPPAAPRVAGLIGARGAGAMDVGAACAGFCYVLALGDALIRAGTAEHVVAVGAEKMSDLVSPDDRSTAFLFGDGAGAVVLGPDARPRIGPAVWGAEGERHRLIAYDRSWLAAREEPEPWPVLRLAGPEVFRWAVNTVPRIAQRALDAAGLAAGDLAAFIPHQANSRIVDTAARELGLPPHVVIARDVVTSANTSAASIPLAMDALGTRGELPSGGKALLVGFGAGLTYAAQVVELP</sequence>
<evidence type="ECO:0000256" key="5">
    <source>
        <dbReference type="ARBA" id="ARBA00022832"/>
    </source>
</evidence>
<comment type="catalytic activity">
    <reaction evidence="9">
        <text>malonyl-[ACP] + acetyl-CoA + H(+) = 3-oxobutanoyl-[ACP] + CO2 + CoA</text>
        <dbReference type="Rhea" id="RHEA:12080"/>
        <dbReference type="Rhea" id="RHEA-COMP:9623"/>
        <dbReference type="Rhea" id="RHEA-COMP:9625"/>
        <dbReference type="ChEBI" id="CHEBI:15378"/>
        <dbReference type="ChEBI" id="CHEBI:16526"/>
        <dbReference type="ChEBI" id="CHEBI:57287"/>
        <dbReference type="ChEBI" id="CHEBI:57288"/>
        <dbReference type="ChEBI" id="CHEBI:78449"/>
        <dbReference type="ChEBI" id="CHEBI:78450"/>
        <dbReference type="EC" id="2.3.1.180"/>
    </reaction>
</comment>
<dbReference type="HAMAP" id="MF_01815">
    <property type="entry name" value="FabH"/>
    <property type="match status" value="1"/>
</dbReference>
<dbReference type="KEGG" id="sarm:DVA86_18245"/>
<dbReference type="GO" id="GO:0004315">
    <property type="term" value="F:3-oxoacyl-[acyl-carrier-protein] synthase activity"/>
    <property type="evidence" value="ECO:0007669"/>
    <property type="project" value="InterPro"/>
</dbReference>
<accession>A0A345XRN7</accession>
<feature type="active site" evidence="9">
    <location>
        <position position="289"/>
    </location>
</feature>
<dbReference type="InterPro" id="IPR004655">
    <property type="entry name" value="FabH"/>
</dbReference>
<comment type="similarity">
    <text evidence="1 9">Belongs to the thiolase-like superfamily. FabH family.</text>
</comment>
<evidence type="ECO:0000256" key="9">
    <source>
        <dbReference type="HAMAP-Rule" id="MF_01815"/>
    </source>
</evidence>
<dbReference type="RefSeq" id="WP_208879659.1">
    <property type="nucleotide sequence ID" value="NZ_CP031320.1"/>
</dbReference>
<keyword evidence="8 9" id="KW-0012">Acyltransferase</keyword>
<proteinExistence type="inferred from homology"/>
<evidence type="ECO:0000256" key="8">
    <source>
        <dbReference type="ARBA" id="ARBA00023315"/>
    </source>
</evidence>
<dbReference type="Pfam" id="PF08541">
    <property type="entry name" value="ACP_syn_III_C"/>
    <property type="match status" value="1"/>
</dbReference>
<feature type="region of interest" description="ACP-binding" evidence="9">
    <location>
        <begin position="259"/>
        <end position="263"/>
    </location>
</feature>
<comment type="pathway">
    <text evidence="9">Lipid metabolism; fatty acid biosynthesis.</text>
</comment>
<keyword evidence="2 9" id="KW-0963">Cytoplasm</keyword>
<comment type="function">
    <text evidence="9">Catalyzes the condensation reaction of fatty acid synthesis by the addition to an acyl acceptor of two carbons from malonyl-ACP. Catalyzes the first condensation reaction which initiates fatty acid synthesis and may therefore play a role in governing the total rate of fatty acid production. Possesses both acetoacetyl-ACP synthase and acetyl transacylase activities. Its substrate specificity determines the biosynthesis of branched-chain and/or straight-chain of fatty acids.</text>
</comment>
<dbReference type="InterPro" id="IPR013747">
    <property type="entry name" value="ACP_syn_III_C"/>
</dbReference>
<dbReference type="InterPro" id="IPR016039">
    <property type="entry name" value="Thiolase-like"/>
</dbReference>
<dbReference type="Gene3D" id="3.40.47.10">
    <property type="match status" value="1"/>
</dbReference>
<comment type="domain">
    <text evidence="9">The last Arg residue of the ACP-binding site is essential for the weak association between ACP/AcpP and FabH.</text>
</comment>
<dbReference type="CDD" id="cd00830">
    <property type="entry name" value="KAS_III"/>
    <property type="match status" value="1"/>
</dbReference>
<keyword evidence="13" id="KW-1185">Reference proteome</keyword>
<keyword evidence="7 9" id="KW-0275">Fatty acid biosynthesis</keyword>
<evidence type="ECO:0000313" key="12">
    <source>
        <dbReference type="EMBL" id="AXK34303.1"/>
    </source>
</evidence>
<dbReference type="NCBIfam" id="TIGR00747">
    <property type="entry name" value="fabH"/>
    <property type="match status" value="1"/>
</dbReference>